<keyword evidence="3" id="KW-1185">Reference proteome</keyword>
<organism evidence="2 3">
    <name type="scientific">Asparagus officinalis</name>
    <name type="common">Garden asparagus</name>
    <dbReference type="NCBI Taxonomy" id="4686"/>
    <lineage>
        <taxon>Eukaryota</taxon>
        <taxon>Viridiplantae</taxon>
        <taxon>Streptophyta</taxon>
        <taxon>Embryophyta</taxon>
        <taxon>Tracheophyta</taxon>
        <taxon>Spermatophyta</taxon>
        <taxon>Magnoliopsida</taxon>
        <taxon>Liliopsida</taxon>
        <taxon>Asparagales</taxon>
        <taxon>Asparagaceae</taxon>
        <taxon>Asparagoideae</taxon>
        <taxon>Asparagus</taxon>
    </lineage>
</organism>
<dbReference type="Gramene" id="ONK63725">
    <property type="protein sequence ID" value="ONK63725"/>
    <property type="gene ID" value="A4U43_C07F18270"/>
</dbReference>
<accession>A0A5P1ECW0</accession>
<evidence type="ECO:0000313" key="2">
    <source>
        <dbReference type="EMBL" id="ONK63725.1"/>
    </source>
</evidence>
<dbReference type="AlphaFoldDB" id="A0A5P1ECW0"/>
<evidence type="ECO:0000256" key="1">
    <source>
        <dbReference type="SAM" id="MobiDB-lite"/>
    </source>
</evidence>
<proteinExistence type="predicted"/>
<protein>
    <submittedName>
        <fullName evidence="2">Uncharacterized protein</fullName>
    </submittedName>
</protein>
<sequence>MGKFLRRARTLLPQRGMAAAGQGGWCRDDENMRVRQALQNPWPQSSSKGILSFSSYLVWQTEQQGTFMLDLLLARRINQSHPQLESIPRCCCKRKNPKEEEEEEKLGLFDSEETR</sequence>
<reference evidence="3" key="1">
    <citation type="journal article" date="2017" name="Nat. Commun.">
        <title>The asparagus genome sheds light on the origin and evolution of a young Y chromosome.</title>
        <authorList>
            <person name="Harkess A."/>
            <person name="Zhou J."/>
            <person name="Xu C."/>
            <person name="Bowers J.E."/>
            <person name="Van der Hulst R."/>
            <person name="Ayyampalayam S."/>
            <person name="Mercati F."/>
            <person name="Riccardi P."/>
            <person name="McKain M.R."/>
            <person name="Kakrana A."/>
            <person name="Tang H."/>
            <person name="Ray J."/>
            <person name="Groenendijk J."/>
            <person name="Arikit S."/>
            <person name="Mathioni S.M."/>
            <person name="Nakano M."/>
            <person name="Shan H."/>
            <person name="Telgmann-Rauber A."/>
            <person name="Kanno A."/>
            <person name="Yue Z."/>
            <person name="Chen H."/>
            <person name="Li W."/>
            <person name="Chen Y."/>
            <person name="Xu X."/>
            <person name="Zhang Y."/>
            <person name="Luo S."/>
            <person name="Chen H."/>
            <person name="Gao J."/>
            <person name="Mao Z."/>
            <person name="Pires J.C."/>
            <person name="Luo M."/>
            <person name="Kudrna D."/>
            <person name="Wing R.A."/>
            <person name="Meyers B.C."/>
            <person name="Yi K."/>
            <person name="Kong H."/>
            <person name="Lavrijsen P."/>
            <person name="Sunseri F."/>
            <person name="Falavigna A."/>
            <person name="Ye Y."/>
            <person name="Leebens-Mack J.H."/>
            <person name="Chen G."/>
        </authorList>
    </citation>
    <scope>NUCLEOTIDE SEQUENCE [LARGE SCALE GENOMIC DNA]</scope>
    <source>
        <strain evidence="3">cv. DH0086</strain>
    </source>
</reference>
<evidence type="ECO:0000313" key="3">
    <source>
        <dbReference type="Proteomes" id="UP000243459"/>
    </source>
</evidence>
<gene>
    <name evidence="2" type="ORF">A4U43_C07F18270</name>
</gene>
<dbReference type="Proteomes" id="UP000243459">
    <property type="component" value="Chromosome 7"/>
</dbReference>
<feature type="region of interest" description="Disordered" evidence="1">
    <location>
        <begin position="93"/>
        <end position="115"/>
    </location>
</feature>
<name>A0A5P1ECW0_ASPOF</name>
<dbReference type="EMBL" id="CM007387">
    <property type="protein sequence ID" value="ONK63725.1"/>
    <property type="molecule type" value="Genomic_DNA"/>
</dbReference>